<sequence>MCLAQQNPEIQMSSRLLGELGVLQRGDVYVMRDARDKCERNRHEACPDIEIEFWRVWGADGEPHRAKPLDRAFHLRIPLNVYDSCLDSHNLPRILIEHSTAPAPSLTSFTRSRHEALFFRREKAGQSERRPKRADTFLSCQRAHNTTNRARERGSLSESSSTYTTIEDCLEALGRTGTATYTLSYLGATPCADTFRHAHFPLPATTEMKMRQSTTSLLLTSLLASSASAQLLAQGNGQLPQCGQSCPVISNAVQQCNGASNADLNTWACFCEGVWTNSNQNIAAVCAASCTNPTDNTAISTWYTNNCGSDNGASLHGGSSTGSGTSGTTGATGSESSGTANEGIPASDADEGSGGSWWSGHWKWVLMVIILAVGLTILGFGGRWLKKRHDRKQDRINGGFNEGITTRGPPMSSANNVHDSAVTVGGDVDPSNGRNSPSRTREAFMPYGYGYTRSESRLASGGIDRGGSPLARGGTPLHEVEKGPAETPESVPKKKSRRVMVRERSQEDSVA</sequence>
<accession>A0ACC3NVD7</accession>
<dbReference type="EMBL" id="JAUTXU010000008">
    <property type="protein sequence ID" value="KAK3723616.1"/>
    <property type="molecule type" value="Genomic_DNA"/>
</dbReference>
<comment type="caution">
    <text evidence="1">The sequence shown here is derived from an EMBL/GenBank/DDBJ whole genome shotgun (WGS) entry which is preliminary data.</text>
</comment>
<organism evidence="1 2">
    <name type="scientific">Vermiconidia calcicola</name>
    <dbReference type="NCBI Taxonomy" id="1690605"/>
    <lineage>
        <taxon>Eukaryota</taxon>
        <taxon>Fungi</taxon>
        <taxon>Dikarya</taxon>
        <taxon>Ascomycota</taxon>
        <taxon>Pezizomycotina</taxon>
        <taxon>Dothideomycetes</taxon>
        <taxon>Dothideomycetidae</taxon>
        <taxon>Mycosphaerellales</taxon>
        <taxon>Extremaceae</taxon>
        <taxon>Vermiconidia</taxon>
    </lineage>
</organism>
<name>A0ACC3NVD7_9PEZI</name>
<gene>
    <name evidence="1" type="ORF">LTR37_001497</name>
</gene>
<evidence type="ECO:0000313" key="1">
    <source>
        <dbReference type="EMBL" id="KAK3723616.1"/>
    </source>
</evidence>
<dbReference type="Proteomes" id="UP001281147">
    <property type="component" value="Unassembled WGS sequence"/>
</dbReference>
<keyword evidence="2" id="KW-1185">Reference proteome</keyword>
<evidence type="ECO:0000313" key="2">
    <source>
        <dbReference type="Proteomes" id="UP001281147"/>
    </source>
</evidence>
<reference evidence="1" key="1">
    <citation type="submission" date="2023-07" db="EMBL/GenBank/DDBJ databases">
        <title>Black Yeasts Isolated from many extreme environments.</title>
        <authorList>
            <person name="Coleine C."/>
            <person name="Stajich J.E."/>
            <person name="Selbmann L."/>
        </authorList>
    </citation>
    <scope>NUCLEOTIDE SEQUENCE</scope>
    <source>
        <strain evidence="1">CCFEE 5714</strain>
    </source>
</reference>
<protein>
    <submittedName>
        <fullName evidence="1">Uncharacterized protein</fullName>
    </submittedName>
</protein>
<proteinExistence type="predicted"/>